<dbReference type="PANTHER" id="PTHR43765:SF2">
    <property type="entry name" value="2-DEHYDROPANTOATE 2-REDUCTASE"/>
    <property type="match status" value="1"/>
</dbReference>
<evidence type="ECO:0000313" key="13">
    <source>
        <dbReference type="EMBL" id="AJK47522.1"/>
    </source>
</evidence>
<dbReference type="GO" id="GO:0015940">
    <property type="term" value="P:pantothenate biosynthetic process"/>
    <property type="evidence" value="ECO:0007669"/>
    <property type="project" value="UniProtKB-UniPathway"/>
</dbReference>
<gene>
    <name evidence="13" type="primary">panE</name>
    <name evidence="13" type="ORF">BGL_1c30460</name>
</gene>
<comment type="catalytic activity">
    <reaction evidence="9 10">
        <text>(R)-pantoate + NADP(+) = 2-dehydropantoate + NADPH + H(+)</text>
        <dbReference type="Rhea" id="RHEA:16233"/>
        <dbReference type="ChEBI" id="CHEBI:11561"/>
        <dbReference type="ChEBI" id="CHEBI:15378"/>
        <dbReference type="ChEBI" id="CHEBI:15980"/>
        <dbReference type="ChEBI" id="CHEBI:57783"/>
        <dbReference type="ChEBI" id="CHEBI:58349"/>
        <dbReference type="EC" id="1.1.1.169"/>
    </reaction>
</comment>
<dbReference type="InterPro" id="IPR013328">
    <property type="entry name" value="6PGD_dom2"/>
</dbReference>
<comment type="pathway">
    <text evidence="1 10">Cofactor biosynthesis; (R)-pantothenate biosynthesis; (R)-pantoate from 3-methyl-2-oxobutanoate: step 2/2.</text>
</comment>
<dbReference type="SUPFAM" id="SSF51735">
    <property type="entry name" value="NAD(P)-binding Rossmann-fold domains"/>
    <property type="match status" value="1"/>
</dbReference>
<reference evidence="14" key="1">
    <citation type="submission" date="2011-03" db="EMBL/GenBank/DDBJ databases">
        <authorList>
            <person name="Voget S."/>
            <person name="Streit W.R."/>
            <person name="Jaeger K.E."/>
            <person name="Daniel R."/>
        </authorList>
    </citation>
    <scope>NUCLEOTIDE SEQUENCE [LARGE SCALE GENOMIC DNA]</scope>
    <source>
        <strain evidence="14">PG1</strain>
    </source>
</reference>
<evidence type="ECO:0000256" key="8">
    <source>
        <dbReference type="ARBA" id="ARBA00032024"/>
    </source>
</evidence>
<dbReference type="InterPro" id="IPR003710">
    <property type="entry name" value="ApbA"/>
</dbReference>
<name>A0A0B6RQA7_BURPL</name>
<keyword evidence="14" id="KW-1185">Reference proteome</keyword>
<evidence type="ECO:0000256" key="5">
    <source>
        <dbReference type="ARBA" id="ARBA00022655"/>
    </source>
</evidence>
<dbReference type="EC" id="1.1.1.169" evidence="3 10"/>
<evidence type="ECO:0000256" key="1">
    <source>
        <dbReference type="ARBA" id="ARBA00004994"/>
    </source>
</evidence>
<dbReference type="SUPFAM" id="SSF48179">
    <property type="entry name" value="6-phosphogluconate dehydrogenase C-terminal domain-like"/>
    <property type="match status" value="1"/>
</dbReference>
<accession>A0A0B6RQA7</accession>
<dbReference type="Gene3D" id="3.40.50.720">
    <property type="entry name" value="NAD(P)-binding Rossmann-like Domain"/>
    <property type="match status" value="1"/>
</dbReference>
<protein>
    <recommendedName>
        <fullName evidence="4 10">2-dehydropantoate 2-reductase</fullName>
        <ecNumber evidence="3 10">1.1.1.169</ecNumber>
    </recommendedName>
    <alternativeName>
        <fullName evidence="8 10">Ketopantoate reductase</fullName>
    </alternativeName>
</protein>
<evidence type="ECO:0000256" key="4">
    <source>
        <dbReference type="ARBA" id="ARBA00019465"/>
    </source>
</evidence>
<evidence type="ECO:0000256" key="7">
    <source>
        <dbReference type="ARBA" id="ARBA00023002"/>
    </source>
</evidence>
<dbReference type="EMBL" id="CP002580">
    <property type="protein sequence ID" value="AJK47522.1"/>
    <property type="molecule type" value="Genomic_DNA"/>
</dbReference>
<dbReference type="GO" id="GO:0005737">
    <property type="term" value="C:cytoplasm"/>
    <property type="evidence" value="ECO:0007669"/>
    <property type="project" value="TreeGrafter"/>
</dbReference>
<proteinExistence type="inferred from homology"/>
<dbReference type="UniPathway" id="UPA00028">
    <property type="reaction ID" value="UER00004"/>
</dbReference>
<dbReference type="NCBIfam" id="TIGR00745">
    <property type="entry name" value="apbA_panE"/>
    <property type="match status" value="1"/>
</dbReference>
<dbReference type="AlphaFoldDB" id="A0A0B6RQA7"/>
<dbReference type="GO" id="GO:0008677">
    <property type="term" value="F:2-dehydropantoate 2-reductase activity"/>
    <property type="evidence" value="ECO:0007669"/>
    <property type="project" value="UniProtKB-EC"/>
</dbReference>
<comment type="similarity">
    <text evidence="2 10">Belongs to the ketopantoate reductase family.</text>
</comment>
<reference evidence="13 14" key="2">
    <citation type="journal article" date="2016" name="Appl. Microbiol. Biotechnol.">
        <title>Mutations improving production and secretion of extracellular lipase by Burkholderia glumae PG1.</title>
        <authorList>
            <person name="Knapp A."/>
            <person name="Voget S."/>
            <person name="Gao R."/>
            <person name="Zaburannyi N."/>
            <person name="Krysciak D."/>
            <person name="Breuer M."/>
            <person name="Hauer B."/>
            <person name="Streit W.R."/>
            <person name="Muller R."/>
            <person name="Daniel R."/>
            <person name="Jaeger K.E."/>
        </authorList>
    </citation>
    <scope>NUCLEOTIDE SEQUENCE [LARGE SCALE GENOMIC DNA]</scope>
    <source>
        <strain evidence="13 14">PG1</strain>
    </source>
</reference>
<dbReference type="InterPro" id="IPR036291">
    <property type="entry name" value="NAD(P)-bd_dom_sf"/>
</dbReference>
<dbReference type="HOGENOM" id="CLU_031468_0_0_4"/>
<comment type="function">
    <text evidence="10">Catalyzes the NADPH-dependent reduction of ketopantoate into pantoic acid.</text>
</comment>
<evidence type="ECO:0000256" key="9">
    <source>
        <dbReference type="ARBA" id="ARBA00048793"/>
    </source>
</evidence>
<keyword evidence="5 10" id="KW-0566">Pantothenate biosynthesis</keyword>
<dbReference type="Pfam" id="PF08546">
    <property type="entry name" value="ApbA_C"/>
    <property type="match status" value="1"/>
</dbReference>
<evidence type="ECO:0000259" key="12">
    <source>
        <dbReference type="Pfam" id="PF08546"/>
    </source>
</evidence>
<feature type="domain" description="Ketopantoate reductase C-terminal" evidence="12">
    <location>
        <begin position="176"/>
        <end position="313"/>
    </location>
</feature>
<dbReference type="Proteomes" id="UP000031838">
    <property type="component" value="Chromosome 1"/>
</dbReference>
<organism evidence="13 14">
    <name type="scientific">Burkholderia plantarii</name>
    <dbReference type="NCBI Taxonomy" id="41899"/>
    <lineage>
        <taxon>Bacteria</taxon>
        <taxon>Pseudomonadati</taxon>
        <taxon>Pseudomonadota</taxon>
        <taxon>Betaproteobacteria</taxon>
        <taxon>Burkholderiales</taxon>
        <taxon>Burkholderiaceae</taxon>
        <taxon>Burkholderia</taxon>
    </lineage>
</organism>
<evidence type="ECO:0000256" key="2">
    <source>
        <dbReference type="ARBA" id="ARBA00007870"/>
    </source>
</evidence>
<evidence type="ECO:0000313" key="14">
    <source>
        <dbReference type="Proteomes" id="UP000031838"/>
    </source>
</evidence>
<dbReference type="NCBIfam" id="NF006083">
    <property type="entry name" value="PRK08229.1"/>
    <property type="match status" value="1"/>
</dbReference>
<evidence type="ECO:0000259" key="11">
    <source>
        <dbReference type="Pfam" id="PF02558"/>
    </source>
</evidence>
<dbReference type="InterPro" id="IPR008927">
    <property type="entry name" value="6-PGluconate_DH-like_C_sf"/>
</dbReference>
<evidence type="ECO:0000256" key="3">
    <source>
        <dbReference type="ARBA" id="ARBA00013014"/>
    </source>
</evidence>
<dbReference type="GO" id="GO:0050661">
    <property type="term" value="F:NADP binding"/>
    <property type="evidence" value="ECO:0007669"/>
    <property type="project" value="TreeGrafter"/>
</dbReference>
<dbReference type="KEGG" id="bgp:BGL_1c30460"/>
<dbReference type="InterPro" id="IPR013752">
    <property type="entry name" value="KPA_reductase"/>
</dbReference>
<evidence type="ECO:0000256" key="6">
    <source>
        <dbReference type="ARBA" id="ARBA00022857"/>
    </source>
</evidence>
<sequence>MTTLAVFGAGAIGCYLGGRLAVAGAEVRFVGRAATGEMLRRHGLTLTDYLGREAQVDAARIAFDTDTRALAEADAVLVTVKCAATPAAAAALEPVLRPGTVVISFQNGVRQADALRIALPGRTVLAGMVPFNVIARGDGVFHQGSAGQLAVEASPRLAPVAAAFERAGLPLRVREDIVAVQWAKLLFNLNNAINALAAMPLREQLGTRDYRRCLALAQAEALRVMRRAGIRPARLTPLPAGWLPTVLSLPDALFMRLAGAMLAIDPLARSSMADDVAAGRSTEVNWLNGEIVRLAAELGLTAPINARLRELVQLATRDRARTRWRADVLLHTLRDSVHDLPVIADET</sequence>
<dbReference type="Gene3D" id="1.10.1040.10">
    <property type="entry name" value="N-(1-d-carboxylethyl)-l-norvaline Dehydrogenase, domain 2"/>
    <property type="match status" value="1"/>
</dbReference>
<evidence type="ECO:0000256" key="10">
    <source>
        <dbReference type="RuleBase" id="RU362068"/>
    </source>
</evidence>
<dbReference type="RefSeq" id="WP_042625827.1">
    <property type="nucleotide sequence ID" value="NZ_CP002580.1"/>
</dbReference>
<keyword evidence="6 10" id="KW-0521">NADP</keyword>
<dbReference type="PANTHER" id="PTHR43765">
    <property type="entry name" value="2-DEHYDROPANTOATE 2-REDUCTASE-RELATED"/>
    <property type="match status" value="1"/>
</dbReference>
<keyword evidence="7 10" id="KW-0560">Oxidoreductase</keyword>
<dbReference type="InterPro" id="IPR050838">
    <property type="entry name" value="Ketopantoate_reductase"/>
</dbReference>
<dbReference type="Pfam" id="PF02558">
    <property type="entry name" value="ApbA"/>
    <property type="match status" value="1"/>
</dbReference>
<feature type="domain" description="Ketopantoate reductase N-terminal" evidence="11">
    <location>
        <begin position="5"/>
        <end position="153"/>
    </location>
</feature>
<dbReference type="InterPro" id="IPR013332">
    <property type="entry name" value="KPR_N"/>
</dbReference>